<name>A0AAJ0EGR7_9PEZI</name>
<feature type="domain" description="SET" evidence="6">
    <location>
        <begin position="6"/>
        <end position="249"/>
    </location>
</feature>
<dbReference type="GeneID" id="85477163"/>
<sequence>MTEVGSGIEVRGEKGSPKGRSLHATRSFEPGDIIARFNSPAVVLPPGPRALEYCNHCLKQQRQEEPVPSTEKLRACTGCKTVAYCGPACQRANWSVVHKFECKAIQRLHKTKPADQPNWVPTPVRAAAQVMLRPKVMDKFEELEGNVELWRGKEMVKLQLQAQGVVRCLDVDEVSVELLESAFQVLCKLQTNAFSVSEDETDGVYLDTTLAMMNHSCSPNAMVQFDGRSASLRAMAFIESGDEVEISYIDETQPKSKRREHLRSYYFDCRCYKCIDDLDDYQIAQKDRRIANLNELSVTPDIERFKNPHLAEKDRLRQAIEVTKLLDMFPAQLRNMEPQAKHKWLREAYKSTIWFPKNGRWAIEPFAKLVDEAAVYFGKNRGNHECALAIACLTAYEIDPYKFPVPFHNERIRGLSAIAIALSQTAPEPEKLIKLARDLAAKKKFSAAGVRVLENLDQVSMCQMVLSLINGYKDRTPKIDWDGIGPYSWYSWHSGMIAEIESLPGRDRENSLINAWIMNPKGMDDFFRYALVKPVKALTELGKAVLDVDLGEDCDLSAN</sequence>
<dbReference type="PROSITE" id="PS50280">
    <property type="entry name" value="SET"/>
    <property type="match status" value="1"/>
</dbReference>
<dbReference type="InterPro" id="IPR046341">
    <property type="entry name" value="SET_dom_sf"/>
</dbReference>
<organism evidence="8 9">
    <name type="scientific">Colletotrichum phormii</name>
    <dbReference type="NCBI Taxonomy" id="359342"/>
    <lineage>
        <taxon>Eukaryota</taxon>
        <taxon>Fungi</taxon>
        <taxon>Dikarya</taxon>
        <taxon>Ascomycota</taxon>
        <taxon>Pezizomycotina</taxon>
        <taxon>Sordariomycetes</taxon>
        <taxon>Hypocreomycetidae</taxon>
        <taxon>Glomerellales</taxon>
        <taxon>Glomerellaceae</taxon>
        <taxon>Colletotrichum</taxon>
        <taxon>Colletotrichum acutatum species complex</taxon>
    </lineage>
</organism>
<dbReference type="PROSITE" id="PS50865">
    <property type="entry name" value="ZF_MYND_2"/>
    <property type="match status" value="1"/>
</dbReference>
<evidence type="ECO:0000256" key="3">
    <source>
        <dbReference type="ARBA" id="ARBA00022833"/>
    </source>
</evidence>
<evidence type="ECO:0000313" key="9">
    <source>
        <dbReference type="Proteomes" id="UP001243989"/>
    </source>
</evidence>
<dbReference type="SUPFAM" id="SSF82199">
    <property type="entry name" value="SET domain"/>
    <property type="match status" value="1"/>
</dbReference>
<dbReference type="GO" id="GO:0005634">
    <property type="term" value="C:nucleus"/>
    <property type="evidence" value="ECO:0007669"/>
    <property type="project" value="TreeGrafter"/>
</dbReference>
<dbReference type="EMBL" id="JAHMHQ010000007">
    <property type="protein sequence ID" value="KAK1638408.1"/>
    <property type="molecule type" value="Genomic_DNA"/>
</dbReference>
<evidence type="ECO:0000256" key="1">
    <source>
        <dbReference type="ARBA" id="ARBA00022723"/>
    </source>
</evidence>
<keyword evidence="3" id="KW-0862">Zinc</keyword>
<dbReference type="Gene3D" id="6.10.140.2220">
    <property type="match status" value="1"/>
</dbReference>
<dbReference type="InterPro" id="IPR050869">
    <property type="entry name" value="H3K4_H4K5_MeTrfase"/>
</dbReference>
<keyword evidence="9" id="KW-1185">Reference proteome</keyword>
<keyword evidence="1" id="KW-0479">Metal-binding</keyword>
<dbReference type="InterPro" id="IPR002893">
    <property type="entry name" value="Znf_MYND"/>
</dbReference>
<gene>
    <name evidence="8" type="ORF">BDP81DRAFT_448446</name>
</gene>
<proteinExistence type="predicted"/>
<evidence type="ECO:0000256" key="5">
    <source>
        <dbReference type="SAM" id="MobiDB-lite"/>
    </source>
</evidence>
<dbReference type="Gene3D" id="2.170.270.10">
    <property type="entry name" value="SET domain"/>
    <property type="match status" value="1"/>
</dbReference>
<feature type="region of interest" description="Disordered" evidence="5">
    <location>
        <begin position="1"/>
        <end position="24"/>
    </location>
</feature>
<evidence type="ECO:0000313" key="8">
    <source>
        <dbReference type="EMBL" id="KAK1638408.1"/>
    </source>
</evidence>
<dbReference type="GO" id="GO:0008270">
    <property type="term" value="F:zinc ion binding"/>
    <property type="evidence" value="ECO:0007669"/>
    <property type="project" value="UniProtKB-KW"/>
</dbReference>
<accession>A0AAJ0EGR7</accession>
<dbReference type="AlphaFoldDB" id="A0AAJ0EGR7"/>
<protein>
    <submittedName>
        <fullName evidence="8">MYND finger</fullName>
    </submittedName>
</protein>
<dbReference type="Pfam" id="PF00856">
    <property type="entry name" value="SET"/>
    <property type="match status" value="1"/>
</dbReference>
<evidence type="ECO:0000256" key="4">
    <source>
        <dbReference type="PROSITE-ProRule" id="PRU00134"/>
    </source>
</evidence>
<dbReference type="RefSeq" id="XP_060447015.1">
    <property type="nucleotide sequence ID" value="XM_060592301.1"/>
</dbReference>
<evidence type="ECO:0000259" key="6">
    <source>
        <dbReference type="PROSITE" id="PS50280"/>
    </source>
</evidence>
<dbReference type="Proteomes" id="UP001243989">
    <property type="component" value="Unassembled WGS sequence"/>
</dbReference>
<dbReference type="Pfam" id="PF01753">
    <property type="entry name" value="zf-MYND"/>
    <property type="match status" value="1"/>
</dbReference>
<dbReference type="PANTHER" id="PTHR12197">
    <property type="entry name" value="HISTONE-LYSINE N-METHYLTRANSFERASE SMYD"/>
    <property type="match status" value="1"/>
</dbReference>
<comment type="caution">
    <text evidence="8">The sequence shown here is derived from an EMBL/GenBank/DDBJ whole genome shotgun (WGS) entry which is preliminary data.</text>
</comment>
<keyword evidence="2 4" id="KW-0863">Zinc-finger</keyword>
<evidence type="ECO:0000256" key="2">
    <source>
        <dbReference type="ARBA" id="ARBA00022771"/>
    </source>
</evidence>
<dbReference type="Gene3D" id="1.10.220.160">
    <property type="match status" value="1"/>
</dbReference>
<feature type="domain" description="MYND-type" evidence="7">
    <location>
        <begin position="54"/>
        <end position="102"/>
    </location>
</feature>
<evidence type="ECO:0000259" key="7">
    <source>
        <dbReference type="PROSITE" id="PS50865"/>
    </source>
</evidence>
<reference evidence="8" key="1">
    <citation type="submission" date="2021-06" db="EMBL/GenBank/DDBJ databases">
        <title>Comparative genomics, transcriptomics and evolutionary studies reveal genomic signatures of adaptation to plant cell wall in hemibiotrophic fungi.</title>
        <authorList>
            <consortium name="DOE Joint Genome Institute"/>
            <person name="Baroncelli R."/>
            <person name="Diaz J.F."/>
            <person name="Benocci T."/>
            <person name="Peng M."/>
            <person name="Battaglia E."/>
            <person name="Haridas S."/>
            <person name="Andreopoulos W."/>
            <person name="Labutti K."/>
            <person name="Pangilinan J."/>
            <person name="Floch G.L."/>
            <person name="Makela M.R."/>
            <person name="Henrissat B."/>
            <person name="Grigoriev I.V."/>
            <person name="Crouch J.A."/>
            <person name="De Vries R.P."/>
            <person name="Sukno S.A."/>
            <person name="Thon M.R."/>
        </authorList>
    </citation>
    <scope>NUCLEOTIDE SEQUENCE</scope>
    <source>
        <strain evidence="8">CBS 102054</strain>
    </source>
</reference>
<dbReference type="PANTHER" id="PTHR12197:SF251">
    <property type="entry name" value="EG:BACR7C10.4 PROTEIN"/>
    <property type="match status" value="1"/>
</dbReference>
<dbReference type="InterPro" id="IPR001214">
    <property type="entry name" value="SET_dom"/>
</dbReference>
<dbReference type="CDD" id="cd20071">
    <property type="entry name" value="SET_SMYD"/>
    <property type="match status" value="1"/>
</dbReference>